<dbReference type="InterPro" id="IPR001910">
    <property type="entry name" value="Inosine/uridine_hydrolase_dom"/>
</dbReference>
<reference evidence="5" key="1">
    <citation type="submission" date="2025-08" db="UniProtKB">
        <authorList>
            <consortium name="RefSeq"/>
        </authorList>
    </citation>
    <scope>IDENTIFICATION</scope>
</reference>
<dbReference type="InterPro" id="IPR036452">
    <property type="entry name" value="Ribo_hydro-like"/>
</dbReference>
<evidence type="ECO:0000256" key="1">
    <source>
        <dbReference type="ARBA" id="ARBA00009176"/>
    </source>
</evidence>
<feature type="domain" description="Inosine/uridine-preferring nucleoside hydrolase" evidence="3">
    <location>
        <begin position="42"/>
        <end position="336"/>
    </location>
</feature>
<protein>
    <submittedName>
        <fullName evidence="5">Uncharacterized protein LOC112058458</fullName>
    </submittedName>
</protein>
<organism evidence="4 5">
    <name type="scientific">Bicyclus anynana</name>
    <name type="common">Squinting bush brown butterfly</name>
    <dbReference type="NCBI Taxonomy" id="110368"/>
    <lineage>
        <taxon>Eukaryota</taxon>
        <taxon>Metazoa</taxon>
        <taxon>Ecdysozoa</taxon>
        <taxon>Arthropoda</taxon>
        <taxon>Hexapoda</taxon>
        <taxon>Insecta</taxon>
        <taxon>Pterygota</taxon>
        <taxon>Neoptera</taxon>
        <taxon>Endopterygota</taxon>
        <taxon>Lepidoptera</taxon>
        <taxon>Glossata</taxon>
        <taxon>Ditrysia</taxon>
        <taxon>Papilionoidea</taxon>
        <taxon>Nymphalidae</taxon>
        <taxon>Satyrinae</taxon>
        <taxon>Satyrini</taxon>
        <taxon>Mycalesina</taxon>
        <taxon>Bicyclus</taxon>
    </lineage>
</organism>
<keyword evidence="2" id="KW-1133">Transmembrane helix</keyword>
<dbReference type="AlphaFoldDB" id="A0A6J1PBS3"/>
<dbReference type="PANTHER" id="PTHR46190">
    <property type="entry name" value="SI:CH211-201H21.5-RELATED"/>
    <property type="match status" value="1"/>
</dbReference>
<dbReference type="RefSeq" id="XP_023955083.2">
    <property type="nucleotide sequence ID" value="XM_024099315.2"/>
</dbReference>
<feature type="transmembrane region" description="Helical" evidence="2">
    <location>
        <begin position="7"/>
        <end position="31"/>
    </location>
</feature>
<evidence type="ECO:0000313" key="4">
    <source>
        <dbReference type="Proteomes" id="UP001652582"/>
    </source>
</evidence>
<dbReference type="KEGG" id="bany:112058458"/>
<accession>A0A6J1PBS3</accession>
<gene>
    <name evidence="5" type="primary">LOC112058458</name>
</gene>
<dbReference type="GO" id="GO:0016799">
    <property type="term" value="F:hydrolase activity, hydrolyzing N-glycosyl compounds"/>
    <property type="evidence" value="ECO:0007669"/>
    <property type="project" value="InterPro"/>
</dbReference>
<dbReference type="InterPro" id="IPR052775">
    <property type="entry name" value="IUN_hydrolase"/>
</dbReference>
<comment type="similarity">
    <text evidence="1">Belongs to the IUNH family.</text>
</comment>
<evidence type="ECO:0000259" key="3">
    <source>
        <dbReference type="Pfam" id="PF01156"/>
    </source>
</evidence>
<dbReference type="GeneID" id="112058458"/>
<evidence type="ECO:0000256" key="2">
    <source>
        <dbReference type="SAM" id="Phobius"/>
    </source>
</evidence>
<evidence type="ECO:0000313" key="5">
    <source>
        <dbReference type="RefSeq" id="XP_023955083.2"/>
    </source>
</evidence>
<dbReference type="Gene3D" id="3.90.245.10">
    <property type="entry name" value="Ribonucleoside hydrolase-like"/>
    <property type="match status" value="1"/>
</dbReference>
<keyword evidence="2" id="KW-0812">Transmembrane</keyword>
<dbReference type="Proteomes" id="UP001652582">
    <property type="component" value="Chromosome 4"/>
</dbReference>
<name>A0A6J1PBS3_BICAN</name>
<dbReference type="SUPFAM" id="SSF53590">
    <property type="entry name" value="Nucleoside hydrolase"/>
    <property type="match status" value="1"/>
</dbReference>
<sequence>MLKPYRVLLAVLISIMVVVSLVVLYLVYGLVESASVDTKTKLIIDHDGGADDAMALFMALLYEKYHEGPEVIALTTTHGNVGEEQTYNNTQRILSIAERKDVPIFRGSSRALLSGLPSDHYFGVDGLGDNGTAVYDAIAPEKDHAVFALIELSKKYKDELVIVALGPLTNIALAVRIDPDFLSRLSQLFVGAGHVYGDNFTKPEFNAAMDVEAYHIVVNSGRPDKLTIIPFSQILTYQKLDKEWRHDTLGSIKTKIMDSLNTFEQISFKSNSYWCLLDPAAMAIALEEHTVVDYALYTNNSIILYDKSRGINTNDYVQEEGANARLIFKVNKDSYKEFLYNLFSSDLLVSTS</sequence>
<dbReference type="PANTHER" id="PTHR46190:SF1">
    <property type="entry name" value="SI:CH211-201H21.5"/>
    <property type="match status" value="1"/>
</dbReference>
<keyword evidence="2" id="KW-0472">Membrane</keyword>
<dbReference type="Pfam" id="PF01156">
    <property type="entry name" value="IU_nuc_hydro"/>
    <property type="match status" value="1"/>
</dbReference>
<proteinExistence type="inferred from homology"/>
<dbReference type="OrthoDB" id="432381at2759"/>
<keyword evidence="4" id="KW-1185">Reference proteome</keyword>